<organism evidence="2 3">
    <name type="scientific">Pseudoalteromonas ulvae</name>
    <dbReference type="NCBI Taxonomy" id="107327"/>
    <lineage>
        <taxon>Bacteria</taxon>
        <taxon>Pseudomonadati</taxon>
        <taxon>Pseudomonadota</taxon>
        <taxon>Gammaproteobacteria</taxon>
        <taxon>Alteromonadales</taxon>
        <taxon>Pseudoalteromonadaceae</taxon>
        <taxon>Pseudoalteromonas</taxon>
    </lineage>
</organism>
<evidence type="ECO:0000256" key="1">
    <source>
        <dbReference type="SAM" id="Phobius"/>
    </source>
</evidence>
<feature type="transmembrane region" description="Helical" evidence="1">
    <location>
        <begin position="28"/>
        <end position="46"/>
    </location>
</feature>
<evidence type="ECO:0008006" key="4">
    <source>
        <dbReference type="Google" id="ProtNLM"/>
    </source>
</evidence>
<reference evidence="2 3" key="1">
    <citation type="submission" date="2017-02" db="EMBL/GenBank/DDBJ databases">
        <title>Pseudoalteromonas ulvae TC14 Genome.</title>
        <authorList>
            <person name="Molmeret M."/>
        </authorList>
    </citation>
    <scope>NUCLEOTIDE SEQUENCE [LARGE SCALE GENOMIC DNA]</scope>
    <source>
        <strain evidence="2">TC14</strain>
    </source>
</reference>
<proteinExistence type="predicted"/>
<feature type="transmembrane region" description="Helical" evidence="1">
    <location>
        <begin position="52"/>
        <end position="71"/>
    </location>
</feature>
<dbReference type="Pfam" id="PF06127">
    <property type="entry name" value="Mpo1-like"/>
    <property type="match status" value="1"/>
</dbReference>
<evidence type="ECO:0000313" key="3">
    <source>
        <dbReference type="Proteomes" id="UP000194841"/>
    </source>
</evidence>
<dbReference type="PANTHER" id="PTHR34205">
    <property type="entry name" value="TRANSMEMBRANE PROTEIN"/>
    <property type="match status" value="1"/>
</dbReference>
<name>A0A244CR35_PSEDV</name>
<dbReference type="PANTHER" id="PTHR34205:SF2">
    <property type="entry name" value="DUF962 DOMAIN-CONTAINING PROTEIN"/>
    <property type="match status" value="1"/>
</dbReference>
<dbReference type="AlphaFoldDB" id="A0A244CR35"/>
<keyword evidence="1" id="KW-0812">Transmembrane</keyword>
<keyword evidence="1" id="KW-1133">Transmembrane helix</keyword>
<dbReference type="InterPro" id="IPR009305">
    <property type="entry name" value="Mpo1-like"/>
</dbReference>
<dbReference type="RefSeq" id="WP_086743386.1">
    <property type="nucleotide sequence ID" value="NZ_MWPV01000002.1"/>
</dbReference>
<accession>A0A244CR35</accession>
<keyword evidence="3" id="KW-1185">Reference proteome</keyword>
<keyword evidence="1" id="KW-0472">Membrane</keyword>
<comment type="caution">
    <text evidence="2">The sequence shown here is derived from an EMBL/GenBank/DDBJ whole genome shotgun (WGS) entry which is preliminary data.</text>
</comment>
<sequence>MSMSKNQQTFEQFYQFYLSQHQNRVCRWLHFIGTLLLILLTVFSLYTTQYTLLWLLPCIGYGFAWIGHFVFEQNKPATFKAPVRSLLADFRLFFDMLCGHYH</sequence>
<protein>
    <recommendedName>
        <fullName evidence="4">DUF962 family protein</fullName>
    </recommendedName>
</protein>
<evidence type="ECO:0000313" key="2">
    <source>
        <dbReference type="EMBL" id="OUL58081.1"/>
    </source>
</evidence>
<dbReference type="OrthoDB" id="7356072at2"/>
<gene>
    <name evidence="2" type="ORF">B1199_06925</name>
</gene>
<dbReference type="Proteomes" id="UP000194841">
    <property type="component" value="Unassembled WGS sequence"/>
</dbReference>
<dbReference type="EMBL" id="MWPV01000002">
    <property type="protein sequence ID" value="OUL58081.1"/>
    <property type="molecule type" value="Genomic_DNA"/>
</dbReference>